<comment type="caution">
    <text evidence="1">The sequence shown here is derived from an EMBL/GenBank/DDBJ whole genome shotgun (WGS) entry which is preliminary data.</text>
</comment>
<organism evidence="1">
    <name type="scientific">marine sediment metagenome</name>
    <dbReference type="NCBI Taxonomy" id="412755"/>
    <lineage>
        <taxon>unclassified sequences</taxon>
        <taxon>metagenomes</taxon>
        <taxon>ecological metagenomes</taxon>
    </lineage>
</organism>
<protein>
    <submittedName>
        <fullName evidence="1">Uncharacterized protein</fullName>
    </submittedName>
</protein>
<proteinExistence type="predicted"/>
<evidence type="ECO:0000313" key="1">
    <source>
        <dbReference type="EMBL" id="GAH90218.1"/>
    </source>
</evidence>
<gene>
    <name evidence="1" type="ORF">S06H3_02824</name>
</gene>
<name>X1L7S5_9ZZZZ</name>
<accession>X1L7S5</accession>
<sequence length="103" mass="11962">EDKRLIAQCCEKHDIPLLQAYIIRDHKDWFGRPATVCILSLDQYESKDSVLRIKPQSFCTDSVKLGNQSIVKIDKISDLPYYKGHEEVVDQFYRNSMADGLNR</sequence>
<dbReference type="EMBL" id="BARV01000859">
    <property type="protein sequence ID" value="GAH90218.1"/>
    <property type="molecule type" value="Genomic_DNA"/>
</dbReference>
<feature type="non-terminal residue" evidence="1">
    <location>
        <position position="1"/>
    </location>
</feature>
<dbReference type="AlphaFoldDB" id="X1L7S5"/>
<reference evidence="1" key="1">
    <citation type="journal article" date="2014" name="Front. Microbiol.">
        <title>High frequency of phylogenetically diverse reductive dehalogenase-homologous genes in deep subseafloor sedimentary metagenomes.</title>
        <authorList>
            <person name="Kawai M."/>
            <person name="Futagami T."/>
            <person name="Toyoda A."/>
            <person name="Takaki Y."/>
            <person name="Nishi S."/>
            <person name="Hori S."/>
            <person name="Arai W."/>
            <person name="Tsubouchi T."/>
            <person name="Morono Y."/>
            <person name="Uchiyama I."/>
            <person name="Ito T."/>
            <person name="Fujiyama A."/>
            <person name="Inagaki F."/>
            <person name="Takami H."/>
        </authorList>
    </citation>
    <scope>NUCLEOTIDE SEQUENCE</scope>
    <source>
        <strain evidence="1">Expedition CK06-06</strain>
    </source>
</reference>